<dbReference type="EMBL" id="KL142407">
    <property type="protein sequence ID" value="KDR68608.1"/>
    <property type="molecule type" value="Genomic_DNA"/>
</dbReference>
<name>A0A067SPB0_GALM3</name>
<sequence>MISPNSALAAKFNKLIPVQYVNERTSLSKSCTGTHHLWESDSLGLCIWSDQGATGQIRCEGTGDCCSPPSLLSKMQKHIQHAIDGVDHHRAAERHMGRQRLAVAQSQHMVSIAQQCASVRQDQETDLLLDLRDCGGEHTPQNAFKIARAARNTLVAEADLAMTKLKECQHTLILREAEVEEALTYVADGEHQIGNLLDVFDHSELPFITTQYCPVPASVFSSHQSQLDTYLPIDRFARRSDLPTPGTSSSGVISPPDLGNQAEVTPTQEEDQPDISDEDDEVTKGLLVYNPPSRLRSKEEETSNAERGKPLAPKAEVLAFFKPGEVPEVIDLI</sequence>
<dbReference type="AlphaFoldDB" id="A0A067SPB0"/>
<protein>
    <submittedName>
        <fullName evidence="2">Uncharacterized protein</fullName>
    </submittedName>
</protein>
<organism evidence="2 3">
    <name type="scientific">Galerina marginata (strain CBS 339.88)</name>
    <dbReference type="NCBI Taxonomy" id="685588"/>
    <lineage>
        <taxon>Eukaryota</taxon>
        <taxon>Fungi</taxon>
        <taxon>Dikarya</taxon>
        <taxon>Basidiomycota</taxon>
        <taxon>Agaricomycotina</taxon>
        <taxon>Agaricomycetes</taxon>
        <taxon>Agaricomycetidae</taxon>
        <taxon>Agaricales</taxon>
        <taxon>Agaricineae</taxon>
        <taxon>Strophariaceae</taxon>
        <taxon>Galerina</taxon>
    </lineage>
</organism>
<dbReference type="Proteomes" id="UP000027222">
    <property type="component" value="Unassembled WGS sequence"/>
</dbReference>
<proteinExistence type="predicted"/>
<evidence type="ECO:0000256" key="1">
    <source>
        <dbReference type="SAM" id="MobiDB-lite"/>
    </source>
</evidence>
<feature type="compositionally biased region" description="Acidic residues" evidence="1">
    <location>
        <begin position="268"/>
        <end position="281"/>
    </location>
</feature>
<accession>A0A067SPB0</accession>
<dbReference type="HOGENOM" id="CLU_834313_0_0_1"/>
<evidence type="ECO:0000313" key="2">
    <source>
        <dbReference type="EMBL" id="KDR68608.1"/>
    </source>
</evidence>
<reference evidence="3" key="1">
    <citation type="journal article" date="2014" name="Proc. Natl. Acad. Sci. U.S.A.">
        <title>Extensive sampling of basidiomycete genomes demonstrates inadequacy of the white-rot/brown-rot paradigm for wood decay fungi.</title>
        <authorList>
            <person name="Riley R."/>
            <person name="Salamov A.A."/>
            <person name="Brown D.W."/>
            <person name="Nagy L.G."/>
            <person name="Floudas D."/>
            <person name="Held B.W."/>
            <person name="Levasseur A."/>
            <person name="Lombard V."/>
            <person name="Morin E."/>
            <person name="Otillar R."/>
            <person name="Lindquist E.A."/>
            <person name="Sun H."/>
            <person name="LaButti K.M."/>
            <person name="Schmutz J."/>
            <person name="Jabbour D."/>
            <person name="Luo H."/>
            <person name="Baker S.E."/>
            <person name="Pisabarro A.G."/>
            <person name="Walton J.D."/>
            <person name="Blanchette R.A."/>
            <person name="Henrissat B."/>
            <person name="Martin F."/>
            <person name="Cullen D."/>
            <person name="Hibbett D.S."/>
            <person name="Grigoriev I.V."/>
        </authorList>
    </citation>
    <scope>NUCLEOTIDE SEQUENCE [LARGE SCALE GENOMIC DNA]</scope>
    <source>
        <strain evidence="3">CBS 339.88</strain>
    </source>
</reference>
<gene>
    <name evidence="2" type="ORF">GALMADRAFT_146260</name>
</gene>
<feature type="region of interest" description="Disordered" evidence="1">
    <location>
        <begin position="238"/>
        <end position="313"/>
    </location>
</feature>
<feature type="compositionally biased region" description="Basic and acidic residues" evidence="1">
    <location>
        <begin position="296"/>
        <end position="309"/>
    </location>
</feature>
<keyword evidence="3" id="KW-1185">Reference proteome</keyword>
<evidence type="ECO:0000313" key="3">
    <source>
        <dbReference type="Proteomes" id="UP000027222"/>
    </source>
</evidence>
<dbReference type="OrthoDB" id="3124339at2759"/>